<dbReference type="GO" id="GO:0008742">
    <property type="term" value="F:L-ribulose-phosphate 4-epimerase activity"/>
    <property type="evidence" value="ECO:0007669"/>
    <property type="project" value="UniProtKB-UniRule"/>
</dbReference>
<evidence type="ECO:0000256" key="1">
    <source>
        <dbReference type="ARBA" id="ARBA00001726"/>
    </source>
</evidence>
<sequence>MSLKKLKQQVLEANQALPAYKLVTFTWGNVSGIDRKSNLVVIKPSGVEYEDLNMDNLVVVNMQGEVVEGSLKPSSDTPTHIELYKHFPNIGGVVHTHSPWATSWAQAGKDIEALGTTQGDYYYGAIPCTRSLKKEEIQEEYEKKTGTVIVETFQERGIDPNTVPGALVRNHAPFNWGKNPEDALHNAVVLEEVAKMAAATYQINPEAEKMDQVLLDKHYLRKHGKDAYYGQY</sequence>
<evidence type="ECO:0000256" key="11">
    <source>
        <dbReference type="ARBA" id="ARBA00060520"/>
    </source>
</evidence>
<evidence type="ECO:0000256" key="13">
    <source>
        <dbReference type="NCBIfam" id="TIGR00760"/>
    </source>
</evidence>
<comment type="cofactor">
    <cofactor evidence="2">
        <name>Zn(2+)</name>
        <dbReference type="ChEBI" id="CHEBI:29105"/>
    </cofactor>
</comment>
<dbReference type="PANTHER" id="PTHR22789:SF8">
    <property type="entry name" value="L-RIBULOSE-5-PHOSPHATE 4-EPIMERASE SGBE"/>
    <property type="match status" value="1"/>
</dbReference>
<evidence type="ECO:0000256" key="12">
    <source>
        <dbReference type="ARBA" id="ARBA00074961"/>
    </source>
</evidence>
<dbReference type="Pfam" id="PF00596">
    <property type="entry name" value="Aldolase_II"/>
    <property type="match status" value="1"/>
</dbReference>
<dbReference type="NCBIfam" id="TIGR00760">
    <property type="entry name" value="araD"/>
    <property type="match status" value="1"/>
</dbReference>
<keyword evidence="7" id="KW-0054">Arabinose catabolism</keyword>
<accession>A0A5C7F509</accession>
<evidence type="ECO:0000313" key="16">
    <source>
        <dbReference type="Proteomes" id="UP000321816"/>
    </source>
</evidence>
<dbReference type="SUPFAM" id="SSF53639">
    <property type="entry name" value="AraD/HMP-PK domain-like"/>
    <property type="match status" value="1"/>
</dbReference>
<reference evidence="15 16" key="1">
    <citation type="submission" date="2024-01" db="EMBL/GenBank/DDBJ databases">
        <title>Complete Genome Sequence of Alkalicoccus halolimnae BZ-SZ-XJ29T, a Moderately Halophilic Bacterium Isolated from a Salt Lake.</title>
        <authorList>
            <person name="Zhao B."/>
        </authorList>
    </citation>
    <scope>NUCLEOTIDE SEQUENCE [LARGE SCALE GENOMIC DNA]</scope>
    <source>
        <strain evidence="15 16">BZ-SZ-XJ29</strain>
    </source>
</reference>
<evidence type="ECO:0000256" key="7">
    <source>
        <dbReference type="ARBA" id="ARBA00022935"/>
    </source>
</evidence>
<name>A0A5C7F509_9BACI</name>
<dbReference type="GO" id="GO:0008270">
    <property type="term" value="F:zinc ion binding"/>
    <property type="evidence" value="ECO:0007669"/>
    <property type="project" value="InterPro"/>
</dbReference>
<evidence type="ECO:0000256" key="4">
    <source>
        <dbReference type="ARBA" id="ARBA00013186"/>
    </source>
</evidence>
<feature type="domain" description="Class II aldolase/adducin N-terminal" evidence="14">
    <location>
        <begin position="8"/>
        <end position="198"/>
    </location>
</feature>
<evidence type="ECO:0000256" key="10">
    <source>
        <dbReference type="ARBA" id="ARBA00053542"/>
    </source>
</evidence>
<dbReference type="KEGG" id="ahal:FTX54_005755"/>
<dbReference type="InterPro" id="IPR001303">
    <property type="entry name" value="Aldolase_II/adducin_N"/>
</dbReference>
<evidence type="ECO:0000256" key="6">
    <source>
        <dbReference type="ARBA" id="ARBA00022833"/>
    </source>
</evidence>
<dbReference type="Proteomes" id="UP000321816">
    <property type="component" value="Chromosome"/>
</dbReference>
<evidence type="ECO:0000256" key="3">
    <source>
        <dbReference type="ARBA" id="ARBA00010037"/>
    </source>
</evidence>
<evidence type="ECO:0000259" key="14">
    <source>
        <dbReference type="SMART" id="SM01007"/>
    </source>
</evidence>
<dbReference type="EMBL" id="CP144914">
    <property type="protein sequence ID" value="WWD81067.1"/>
    <property type="molecule type" value="Genomic_DNA"/>
</dbReference>
<dbReference type="GO" id="GO:0005829">
    <property type="term" value="C:cytosol"/>
    <property type="evidence" value="ECO:0007669"/>
    <property type="project" value="TreeGrafter"/>
</dbReference>
<keyword evidence="16" id="KW-1185">Reference proteome</keyword>
<comment type="pathway">
    <text evidence="11">Carbohydrate degradation; L-arabinose degradation via L-ribulose; D-xylulose 5-phosphate from L-arabinose (bacterial route): step 3/3.</text>
</comment>
<dbReference type="InterPro" id="IPR004661">
    <property type="entry name" value="AraD"/>
</dbReference>
<dbReference type="NCBIfam" id="NF006047">
    <property type="entry name" value="PRK08193.1"/>
    <property type="match status" value="1"/>
</dbReference>
<evidence type="ECO:0000313" key="15">
    <source>
        <dbReference type="EMBL" id="WWD81067.1"/>
    </source>
</evidence>
<evidence type="ECO:0000256" key="8">
    <source>
        <dbReference type="ARBA" id="ARBA00023235"/>
    </source>
</evidence>
<comment type="catalytic activity">
    <reaction evidence="1">
        <text>L-ribulose 5-phosphate = D-xylulose 5-phosphate</text>
        <dbReference type="Rhea" id="RHEA:22368"/>
        <dbReference type="ChEBI" id="CHEBI:57737"/>
        <dbReference type="ChEBI" id="CHEBI:58226"/>
        <dbReference type="EC" id="5.1.3.4"/>
    </reaction>
</comment>
<dbReference type="AlphaFoldDB" id="A0A5C7F509"/>
<evidence type="ECO:0000256" key="5">
    <source>
        <dbReference type="ARBA" id="ARBA00022723"/>
    </source>
</evidence>
<dbReference type="EC" id="5.1.3.4" evidence="4 13"/>
<dbReference type="RefSeq" id="WP_147804113.1">
    <property type="nucleotide sequence ID" value="NZ_CP144914.1"/>
</dbReference>
<dbReference type="CDD" id="cd00398">
    <property type="entry name" value="Aldolase_II"/>
    <property type="match status" value="1"/>
</dbReference>
<evidence type="ECO:0000256" key="2">
    <source>
        <dbReference type="ARBA" id="ARBA00001947"/>
    </source>
</evidence>
<dbReference type="GO" id="GO:0019572">
    <property type="term" value="P:L-arabinose catabolic process"/>
    <property type="evidence" value="ECO:0007669"/>
    <property type="project" value="InterPro"/>
</dbReference>
<gene>
    <name evidence="15" type="primary">araD</name>
    <name evidence="15" type="ORF">FTX54_005755</name>
</gene>
<dbReference type="OrthoDB" id="9786287at2"/>
<dbReference type="FunFam" id="3.40.225.10:FF:000001">
    <property type="entry name" value="L-ribulose-5-phosphate 4-epimerase UlaF"/>
    <property type="match status" value="1"/>
</dbReference>
<dbReference type="SMART" id="SM01007">
    <property type="entry name" value="Aldolase_II"/>
    <property type="match status" value="1"/>
</dbReference>
<comment type="function">
    <text evidence="10">Involved in the degradation of L-arabinose. Catalyzes the interconversion of L-ribulose 5-phosphate (LRu5P) and D-xylulose 5-phosphate (D-Xu5P) via a retroaldol/aldol mechanism (carbon-carbon bond cleavage analogous to a class II aldolase reaction).</text>
</comment>
<evidence type="ECO:0000256" key="9">
    <source>
        <dbReference type="ARBA" id="ARBA00023277"/>
    </source>
</evidence>
<dbReference type="GO" id="GO:0016832">
    <property type="term" value="F:aldehyde-lyase activity"/>
    <property type="evidence" value="ECO:0007669"/>
    <property type="project" value="TreeGrafter"/>
</dbReference>
<keyword evidence="6" id="KW-0862">Zinc</keyword>
<protein>
    <recommendedName>
        <fullName evidence="12 13">L-ribulose-5-phosphate 4-epimerase</fullName>
        <ecNumber evidence="4 13">5.1.3.4</ecNumber>
    </recommendedName>
</protein>
<keyword evidence="9" id="KW-0119">Carbohydrate metabolism</keyword>
<organism evidence="15 16">
    <name type="scientific">Alkalicoccus halolimnae</name>
    <dbReference type="NCBI Taxonomy" id="1667239"/>
    <lineage>
        <taxon>Bacteria</taxon>
        <taxon>Bacillati</taxon>
        <taxon>Bacillota</taxon>
        <taxon>Bacilli</taxon>
        <taxon>Bacillales</taxon>
        <taxon>Bacillaceae</taxon>
        <taxon>Alkalicoccus</taxon>
    </lineage>
</organism>
<keyword evidence="8 15" id="KW-0413">Isomerase</keyword>
<dbReference type="PANTHER" id="PTHR22789">
    <property type="entry name" value="FUCULOSE PHOSPHATE ALDOLASE"/>
    <property type="match status" value="1"/>
</dbReference>
<keyword evidence="5" id="KW-0479">Metal-binding</keyword>
<comment type="similarity">
    <text evidence="3">Belongs to the aldolase class II family. AraD/FucA subfamily.</text>
</comment>
<dbReference type="NCBIfam" id="NF009003">
    <property type="entry name" value="PRK12348.1"/>
    <property type="match status" value="1"/>
</dbReference>
<dbReference type="Gene3D" id="3.40.225.10">
    <property type="entry name" value="Class II aldolase/adducin N-terminal domain"/>
    <property type="match status" value="1"/>
</dbReference>
<proteinExistence type="inferred from homology"/>
<dbReference type="InterPro" id="IPR036409">
    <property type="entry name" value="Aldolase_II/adducin_N_sf"/>
</dbReference>
<dbReference type="InterPro" id="IPR050197">
    <property type="entry name" value="Aldolase_class_II_sugar_metab"/>
</dbReference>